<keyword evidence="2" id="KW-1185">Reference proteome</keyword>
<comment type="caution">
    <text evidence="1">The sequence shown here is derived from an EMBL/GenBank/DDBJ whole genome shotgun (WGS) entry which is preliminary data.</text>
</comment>
<dbReference type="InParanoid" id="A0A1E5RNH9"/>
<dbReference type="Proteomes" id="UP000095728">
    <property type="component" value="Unassembled WGS sequence"/>
</dbReference>
<protein>
    <submittedName>
        <fullName evidence="1">Inheritance of peroxisomes protein 2</fullName>
    </submittedName>
</protein>
<evidence type="ECO:0000313" key="1">
    <source>
        <dbReference type="EMBL" id="OEJ88445.1"/>
    </source>
</evidence>
<proteinExistence type="predicted"/>
<organism evidence="1 2">
    <name type="scientific">Hanseniaspora osmophila</name>
    <dbReference type="NCBI Taxonomy" id="56408"/>
    <lineage>
        <taxon>Eukaryota</taxon>
        <taxon>Fungi</taxon>
        <taxon>Dikarya</taxon>
        <taxon>Ascomycota</taxon>
        <taxon>Saccharomycotina</taxon>
        <taxon>Saccharomycetes</taxon>
        <taxon>Saccharomycodales</taxon>
        <taxon>Saccharomycodaceae</taxon>
        <taxon>Hanseniaspora</taxon>
    </lineage>
</organism>
<name>A0A1E5RNH9_9ASCO</name>
<evidence type="ECO:0000313" key="2">
    <source>
        <dbReference type="Proteomes" id="UP000095728"/>
    </source>
</evidence>
<gene>
    <name evidence="1" type="ORF">AWRI3579_g948</name>
</gene>
<dbReference type="OrthoDB" id="4045067at2759"/>
<accession>A0A1E5RNH9</accession>
<dbReference type="FunCoup" id="A0A1E5RNH9">
    <property type="interactions" value="126"/>
</dbReference>
<sequence>MSTDLGLGILNRDELNQTLFKDVARYKSARQKNHDRALKKSLNTSGNLSLLLSSVHEGVLQQPQGYRHRGSDEHTVKFSDSSPTVVNEEVFKNETHSTNAYSTLFHTIPFWQITKNSYHSQKNVRNNGRYKKSYLPQYPFQSAHKYDKNINNLLDQILELKPFGDDQFVDELQYTIISSSLFSAQSENEYARLLSLPIKKSVLDFRKVNNTKVCNQSNHSEHTITKYGYIFTREKKLVLKKLNSSYLNTHLFVYSMLKNIYISQQKNYTKFTNKLVICLVIQAYLNYQQESFRNRYIKYSALLSVKSTIRSLEKINILLQKYENLYKELLVHKSMDNDNCSRPNTENTDENEGELLQQLQMLLKATIYPIYQKLIKAVELFVPLINQNILQKHCKLFSVDLVCIHSYYKFVTLDQDLDYQVSCFRNLVKLFLICMLSMQTLQVASSTKEDKNLAQSNIINHEIDVFFQNMFTFIEPCTIMNDFDKLHFLKKQNLSVEKFITPFYETLLMKRFWFFGSSAASRDKDSFANASRPPSPAFDYTQILLHEQNQQHRNQSVQKMTFIMNQLSNQLLTANKIKFSTQKFKTKIASEIQNLQDLWTAISLAPVEDTDLHSPYPDSSDVAQKMFQFPAGSVKNTSGSNNAHMHKKHIRQPSNTGFHLNILDIDSDVANTALNKMHRNVSLQPLKSCVIDGMQKESVNTKKTSLSNSEQKQTLEARKLTTPIDFVRVDDELDIDDIGSYFNNEELENTFLLKPPAINKFKTLSDEELRKKLDEKIHCLAVENKMHKKSMLKLRKEQRMHGKTDDAALAKQKSFNCAGRHPYQLGKNGKTNLKYSQSTPYDLNIAERPDMFKEESIPALYELNKLLNNEI</sequence>
<dbReference type="EMBL" id="LPNM01000005">
    <property type="protein sequence ID" value="OEJ88445.1"/>
    <property type="molecule type" value="Genomic_DNA"/>
</dbReference>
<reference evidence="2" key="1">
    <citation type="journal article" date="2016" name="Genome Announc.">
        <title>Genome sequences of three species of Hanseniaspora isolated from spontaneous wine fermentations.</title>
        <authorList>
            <person name="Sternes P.R."/>
            <person name="Lee D."/>
            <person name="Kutyna D.R."/>
            <person name="Borneman A.R."/>
        </authorList>
    </citation>
    <scope>NUCLEOTIDE SEQUENCE [LARGE SCALE GENOMIC DNA]</scope>
    <source>
        <strain evidence="2">AWRI3579</strain>
    </source>
</reference>
<dbReference type="AlphaFoldDB" id="A0A1E5RNH9"/>
<dbReference type="STRING" id="56408.A0A1E5RNH9"/>